<evidence type="ECO:0000313" key="7">
    <source>
        <dbReference type="Proteomes" id="UP000638263"/>
    </source>
</evidence>
<comment type="similarity">
    <text evidence="2">Belongs to the bacterial solute-binding protein 5 family.</text>
</comment>
<comment type="caution">
    <text evidence="6">The sequence shown here is derived from an EMBL/GenBank/DDBJ whole genome shotgun (WGS) entry which is preliminary data.</text>
</comment>
<dbReference type="GO" id="GO:0030313">
    <property type="term" value="C:cell envelope"/>
    <property type="evidence" value="ECO:0007669"/>
    <property type="project" value="UniProtKB-SubCell"/>
</dbReference>
<proteinExistence type="inferred from homology"/>
<protein>
    <submittedName>
        <fullName evidence="6">ABC transporter substrate-binding protein</fullName>
    </submittedName>
</protein>
<evidence type="ECO:0000256" key="2">
    <source>
        <dbReference type="ARBA" id="ARBA00005695"/>
    </source>
</evidence>
<dbReference type="InterPro" id="IPR000914">
    <property type="entry name" value="SBP_5_dom"/>
</dbReference>
<accession>A0A917VYI1</accession>
<dbReference type="InterPro" id="IPR039424">
    <property type="entry name" value="SBP_5"/>
</dbReference>
<dbReference type="Gene3D" id="3.90.76.10">
    <property type="entry name" value="Dipeptide-binding Protein, Domain 1"/>
    <property type="match status" value="1"/>
</dbReference>
<feature type="domain" description="Solute-binding protein family 5" evidence="5">
    <location>
        <begin position="49"/>
        <end position="409"/>
    </location>
</feature>
<dbReference type="PIRSF" id="PIRSF002741">
    <property type="entry name" value="MppA"/>
    <property type="match status" value="1"/>
</dbReference>
<dbReference type="SUPFAM" id="SSF53850">
    <property type="entry name" value="Periplasmic binding protein-like II"/>
    <property type="match status" value="1"/>
</dbReference>
<dbReference type="GO" id="GO:0043190">
    <property type="term" value="C:ATP-binding cassette (ABC) transporter complex"/>
    <property type="evidence" value="ECO:0007669"/>
    <property type="project" value="InterPro"/>
</dbReference>
<comment type="subcellular location">
    <subcellularLocation>
        <location evidence="1">Cell envelope</location>
    </subcellularLocation>
</comment>
<sequence length="489" mass="52285">MDRAFYSSEAAKTIGDVMHSRLLELATDGTTPTSCMSGVPTRIEAESPLVERWHVTGDGMGIDITLKPDVKSAQGNVLTAADVVWTMDRAKAIDTGAQTLFFNVGGFDRVNTVTVKSPTELTFNLTKPRAISPYVLAGNSALILDSTAAKANATADDPWATKYLTDHTANFGPWDLTGFDSQQLTFSPNPNYAGERGNVDSVVLKTVSDSSTRIQLIQSAQVSETNGLDYSQLAQLKSSTGVGLVQCQSPARDWLGLNGSDPVLGKPEVRAAISLALDRTAISQAIYRDFARPSESGLSQAFATQAGSNYETDKVKARELLTKAGVPEDFGFRLSVSAAQPGPYSANLAVLIQQQLADVGLKVEIVNVPSAVQFKSDGLAHKMQAWLQAETPAFANAGYSAWLTAGCAGLQNYMGYCNPELDAVASELMVNSQNADAAQKQQRLSQIIDRDQPAIYLIDRSTISVRSRCAESVPTAAFGTDYTKAVVTC</sequence>
<evidence type="ECO:0000256" key="4">
    <source>
        <dbReference type="ARBA" id="ARBA00022729"/>
    </source>
</evidence>
<keyword evidence="7" id="KW-1185">Reference proteome</keyword>
<keyword evidence="4" id="KW-0732">Signal</keyword>
<evidence type="ECO:0000256" key="1">
    <source>
        <dbReference type="ARBA" id="ARBA00004196"/>
    </source>
</evidence>
<gene>
    <name evidence="6" type="ORF">GCM10011588_63560</name>
</gene>
<dbReference type="AlphaFoldDB" id="A0A917VYI1"/>
<dbReference type="Proteomes" id="UP000638263">
    <property type="component" value="Unassembled WGS sequence"/>
</dbReference>
<dbReference type="GO" id="GO:1904680">
    <property type="term" value="F:peptide transmembrane transporter activity"/>
    <property type="evidence" value="ECO:0007669"/>
    <property type="project" value="TreeGrafter"/>
</dbReference>
<dbReference type="GO" id="GO:0042597">
    <property type="term" value="C:periplasmic space"/>
    <property type="evidence" value="ECO:0007669"/>
    <property type="project" value="UniProtKB-ARBA"/>
</dbReference>
<dbReference type="Gene3D" id="3.10.105.10">
    <property type="entry name" value="Dipeptide-binding Protein, Domain 3"/>
    <property type="match status" value="1"/>
</dbReference>
<reference evidence="6" key="2">
    <citation type="submission" date="2020-09" db="EMBL/GenBank/DDBJ databases">
        <authorList>
            <person name="Sun Q."/>
            <person name="Zhou Y."/>
        </authorList>
    </citation>
    <scope>NUCLEOTIDE SEQUENCE</scope>
    <source>
        <strain evidence="6">CGMCC 4.3508</strain>
    </source>
</reference>
<reference evidence="6" key="1">
    <citation type="journal article" date="2014" name="Int. J. Syst. Evol. Microbiol.">
        <title>Complete genome sequence of Corynebacterium casei LMG S-19264T (=DSM 44701T), isolated from a smear-ripened cheese.</title>
        <authorList>
            <consortium name="US DOE Joint Genome Institute (JGI-PGF)"/>
            <person name="Walter F."/>
            <person name="Albersmeier A."/>
            <person name="Kalinowski J."/>
            <person name="Ruckert C."/>
        </authorList>
    </citation>
    <scope>NUCLEOTIDE SEQUENCE</scope>
    <source>
        <strain evidence="6">CGMCC 4.3508</strain>
    </source>
</reference>
<dbReference type="InterPro" id="IPR030678">
    <property type="entry name" value="Peptide/Ni-bd"/>
</dbReference>
<dbReference type="EMBL" id="BMMH01000025">
    <property type="protein sequence ID" value="GGL40076.1"/>
    <property type="molecule type" value="Genomic_DNA"/>
</dbReference>
<dbReference type="Pfam" id="PF00496">
    <property type="entry name" value="SBP_bac_5"/>
    <property type="match status" value="1"/>
</dbReference>
<evidence type="ECO:0000313" key="6">
    <source>
        <dbReference type="EMBL" id="GGL40076.1"/>
    </source>
</evidence>
<dbReference type="PANTHER" id="PTHR30290:SF10">
    <property type="entry name" value="PERIPLASMIC OLIGOPEPTIDE-BINDING PROTEIN-RELATED"/>
    <property type="match status" value="1"/>
</dbReference>
<organism evidence="6 7">
    <name type="scientific">Nocardia jinanensis</name>
    <dbReference type="NCBI Taxonomy" id="382504"/>
    <lineage>
        <taxon>Bacteria</taxon>
        <taxon>Bacillati</taxon>
        <taxon>Actinomycetota</taxon>
        <taxon>Actinomycetes</taxon>
        <taxon>Mycobacteriales</taxon>
        <taxon>Nocardiaceae</taxon>
        <taxon>Nocardia</taxon>
    </lineage>
</organism>
<name>A0A917VYI1_9NOCA</name>
<keyword evidence="3" id="KW-0813">Transport</keyword>
<evidence type="ECO:0000256" key="3">
    <source>
        <dbReference type="ARBA" id="ARBA00022448"/>
    </source>
</evidence>
<dbReference type="Gene3D" id="3.40.190.10">
    <property type="entry name" value="Periplasmic binding protein-like II"/>
    <property type="match status" value="1"/>
</dbReference>
<dbReference type="GO" id="GO:0015833">
    <property type="term" value="P:peptide transport"/>
    <property type="evidence" value="ECO:0007669"/>
    <property type="project" value="TreeGrafter"/>
</dbReference>
<dbReference type="PANTHER" id="PTHR30290">
    <property type="entry name" value="PERIPLASMIC BINDING COMPONENT OF ABC TRANSPORTER"/>
    <property type="match status" value="1"/>
</dbReference>
<evidence type="ECO:0000259" key="5">
    <source>
        <dbReference type="Pfam" id="PF00496"/>
    </source>
</evidence>